<dbReference type="SMART" id="SM00388">
    <property type="entry name" value="HisKA"/>
    <property type="match status" value="1"/>
</dbReference>
<sequence length="447" mass="49663">MKIYRHRLFWRVYLNSLLLIIAIIVAATGSIYLSQPESGLYPYSTRLHKVLAVELSLNLDNQAELQKLIIPLADALGRDAAIYTRTGELLASAGNTVLPALSEDKLGRLGSWHPLKQDSGQWVYTIPLGGGDSAYMLVKGQQHCFLYSPGLVLLAVALFTWPLARNFVKPLERLTETSRTIANGDLSARSGIDRKDEVGLLAHSLDEMAAQLEERIRNEKELFTNISHEIRTPLARLRFALELCEDDSDQTSHTYKHLQGMESDLNELETLVNNVLVNGRLDAVASGKGTVPVHLKHVALNTFFAAVTERFDRHHTSHQLKTSVADNMPEASIDPILINRLCDNLLENAVHYSEPGSCIDFQVKIEGNRLKVTVADSGEGVREEDLQRLFDPFFRGDRSRSRQTGGSGLGLTLCKRIVEAHSGKISAQLNPNVGMNFQFEIPLSTMS</sequence>
<dbReference type="InterPro" id="IPR050980">
    <property type="entry name" value="2C_sensor_his_kinase"/>
</dbReference>
<organism evidence="14 15">
    <name type="scientific">Desulfuromusa kysingii</name>
    <dbReference type="NCBI Taxonomy" id="37625"/>
    <lineage>
        <taxon>Bacteria</taxon>
        <taxon>Pseudomonadati</taxon>
        <taxon>Thermodesulfobacteriota</taxon>
        <taxon>Desulfuromonadia</taxon>
        <taxon>Desulfuromonadales</taxon>
        <taxon>Geopsychrobacteraceae</taxon>
        <taxon>Desulfuromusa</taxon>
    </lineage>
</organism>
<dbReference type="AlphaFoldDB" id="A0A1H3VI99"/>
<dbReference type="PROSITE" id="PS50109">
    <property type="entry name" value="HIS_KIN"/>
    <property type="match status" value="1"/>
</dbReference>
<evidence type="ECO:0000256" key="6">
    <source>
        <dbReference type="ARBA" id="ARBA00022679"/>
    </source>
</evidence>
<dbReference type="PRINTS" id="PR00344">
    <property type="entry name" value="BCTRLSENSOR"/>
</dbReference>
<keyword evidence="5" id="KW-0597">Phosphoprotein</keyword>
<comment type="catalytic activity">
    <reaction evidence="1">
        <text>ATP + protein L-histidine = ADP + protein N-phospho-L-histidine.</text>
        <dbReference type="EC" id="2.7.13.3"/>
    </reaction>
</comment>
<evidence type="ECO:0000256" key="8">
    <source>
        <dbReference type="ARBA" id="ARBA00022777"/>
    </source>
</evidence>
<dbReference type="FunFam" id="3.30.565.10:FF:000006">
    <property type="entry name" value="Sensor histidine kinase WalK"/>
    <property type="match status" value="1"/>
</dbReference>
<dbReference type="GO" id="GO:0005524">
    <property type="term" value="F:ATP binding"/>
    <property type="evidence" value="ECO:0007669"/>
    <property type="project" value="UniProtKB-KW"/>
</dbReference>
<dbReference type="CDD" id="cd00082">
    <property type="entry name" value="HisKA"/>
    <property type="match status" value="1"/>
</dbReference>
<dbReference type="Gene3D" id="6.10.340.10">
    <property type="match status" value="1"/>
</dbReference>
<dbReference type="InterPro" id="IPR004358">
    <property type="entry name" value="Sig_transdc_His_kin-like_C"/>
</dbReference>
<evidence type="ECO:0000256" key="4">
    <source>
        <dbReference type="ARBA" id="ARBA00022475"/>
    </source>
</evidence>
<dbReference type="OrthoDB" id="9812241at2"/>
<evidence type="ECO:0000256" key="10">
    <source>
        <dbReference type="SAM" id="Coils"/>
    </source>
</evidence>
<feature type="transmembrane region" description="Helical" evidence="11">
    <location>
        <begin position="12"/>
        <end position="33"/>
    </location>
</feature>
<dbReference type="GO" id="GO:0000155">
    <property type="term" value="F:phosphorelay sensor kinase activity"/>
    <property type="evidence" value="ECO:0007669"/>
    <property type="project" value="InterPro"/>
</dbReference>
<dbReference type="GO" id="GO:0005886">
    <property type="term" value="C:plasma membrane"/>
    <property type="evidence" value="ECO:0007669"/>
    <property type="project" value="UniProtKB-SubCell"/>
</dbReference>
<protein>
    <recommendedName>
        <fullName evidence="3">histidine kinase</fullName>
        <ecNumber evidence="3">2.7.13.3</ecNumber>
    </recommendedName>
</protein>
<dbReference type="Pfam" id="PF02518">
    <property type="entry name" value="HATPase_c"/>
    <property type="match status" value="1"/>
</dbReference>
<dbReference type="PANTHER" id="PTHR44936:SF10">
    <property type="entry name" value="SENSOR PROTEIN RSTB"/>
    <property type="match status" value="1"/>
</dbReference>
<dbReference type="InterPro" id="IPR036890">
    <property type="entry name" value="HATPase_C_sf"/>
</dbReference>
<reference evidence="14 15" key="1">
    <citation type="submission" date="2016-10" db="EMBL/GenBank/DDBJ databases">
        <authorList>
            <person name="de Groot N.N."/>
        </authorList>
    </citation>
    <scope>NUCLEOTIDE SEQUENCE [LARGE SCALE GENOMIC DNA]</scope>
    <source>
        <strain evidence="14 15">DSM 7343</strain>
    </source>
</reference>
<dbReference type="Pfam" id="PF00512">
    <property type="entry name" value="HisKA"/>
    <property type="match status" value="1"/>
</dbReference>
<evidence type="ECO:0000256" key="7">
    <source>
        <dbReference type="ARBA" id="ARBA00022741"/>
    </source>
</evidence>
<keyword evidence="7" id="KW-0547">Nucleotide-binding</keyword>
<dbReference type="STRING" id="37625.SAMN05660420_00079"/>
<proteinExistence type="predicted"/>
<keyword evidence="11" id="KW-1133">Transmembrane helix</keyword>
<keyword evidence="11" id="KW-0812">Transmembrane</keyword>
<dbReference type="RefSeq" id="WP_092343959.1">
    <property type="nucleotide sequence ID" value="NZ_FNQN01000001.1"/>
</dbReference>
<dbReference type="SMART" id="SM00387">
    <property type="entry name" value="HATPase_c"/>
    <property type="match status" value="1"/>
</dbReference>
<dbReference type="SUPFAM" id="SSF55874">
    <property type="entry name" value="ATPase domain of HSP90 chaperone/DNA topoisomerase II/histidine kinase"/>
    <property type="match status" value="1"/>
</dbReference>
<dbReference type="InterPro" id="IPR036097">
    <property type="entry name" value="HisK_dim/P_sf"/>
</dbReference>
<evidence type="ECO:0000313" key="14">
    <source>
        <dbReference type="EMBL" id="SDZ74496.1"/>
    </source>
</evidence>
<accession>A0A1H3VI99</accession>
<evidence type="ECO:0000256" key="9">
    <source>
        <dbReference type="ARBA" id="ARBA00022840"/>
    </source>
</evidence>
<keyword evidence="6" id="KW-0808">Transferase</keyword>
<dbReference type="InterPro" id="IPR003594">
    <property type="entry name" value="HATPase_dom"/>
</dbReference>
<keyword evidence="4" id="KW-1003">Cell membrane</keyword>
<dbReference type="InterPro" id="IPR005467">
    <property type="entry name" value="His_kinase_dom"/>
</dbReference>
<keyword evidence="11" id="KW-0472">Membrane</keyword>
<dbReference type="Pfam" id="PF00672">
    <property type="entry name" value="HAMP"/>
    <property type="match status" value="1"/>
</dbReference>
<evidence type="ECO:0000256" key="3">
    <source>
        <dbReference type="ARBA" id="ARBA00012438"/>
    </source>
</evidence>
<dbReference type="Gene3D" id="1.10.287.130">
    <property type="match status" value="1"/>
</dbReference>
<evidence type="ECO:0000259" key="12">
    <source>
        <dbReference type="PROSITE" id="PS50109"/>
    </source>
</evidence>
<keyword evidence="9" id="KW-0067">ATP-binding</keyword>
<dbReference type="SMART" id="SM00304">
    <property type="entry name" value="HAMP"/>
    <property type="match status" value="1"/>
</dbReference>
<feature type="domain" description="Histidine kinase" evidence="12">
    <location>
        <begin position="225"/>
        <end position="445"/>
    </location>
</feature>
<feature type="domain" description="HAMP" evidence="13">
    <location>
        <begin position="165"/>
        <end position="217"/>
    </location>
</feature>
<dbReference type="InterPro" id="IPR003661">
    <property type="entry name" value="HisK_dim/P_dom"/>
</dbReference>
<dbReference type="PROSITE" id="PS50885">
    <property type="entry name" value="HAMP"/>
    <property type="match status" value="1"/>
</dbReference>
<evidence type="ECO:0000256" key="2">
    <source>
        <dbReference type="ARBA" id="ARBA00004651"/>
    </source>
</evidence>
<dbReference type="SUPFAM" id="SSF47384">
    <property type="entry name" value="Homodimeric domain of signal transducing histidine kinase"/>
    <property type="match status" value="1"/>
</dbReference>
<feature type="coiled-coil region" evidence="10">
    <location>
        <begin position="202"/>
        <end position="229"/>
    </location>
</feature>
<keyword evidence="15" id="KW-1185">Reference proteome</keyword>
<evidence type="ECO:0000256" key="5">
    <source>
        <dbReference type="ARBA" id="ARBA00022553"/>
    </source>
</evidence>
<dbReference type="EMBL" id="FNQN01000001">
    <property type="protein sequence ID" value="SDZ74496.1"/>
    <property type="molecule type" value="Genomic_DNA"/>
</dbReference>
<evidence type="ECO:0000313" key="15">
    <source>
        <dbReference type="Proteomes" id="UP000199409"/>
    </source>
</evidence>
<gene>
    <name evidence="14" type="ORF">SAMN05660420_00079</name>
</gene>
<dbReference type="EC" id="2.7.13.3" evidence="3"/>
<dbReference type="Gene3D" id="3.30.565.10">
    <property type="entry name" value="Histidine kinase-like ATPase, C-terminal domain"/>
    <property type="match status" value="1"/>
</dbReference>
<keyword evidence="8 14" id="KW-0418">Kinase</keyword>
<name>A0A1H3VI99_9BACT</name>
<dbReference type="PANTHER" id="PTHR44936">
    <property type="entry name" value="SENSOR PROTEIN CREC"/>
    <property type="match status" value="1"/>
</dbReference>
<evidence type="ECO:0000259" key="13">
    <source>
        <dbReference type="PROSITE" id="PS50885"/>
    </source>
</evidence>
<dbReference type="InterPro" id="IPR003660">
    <property type="entry name" value="HAMP_dom"/>
</dbReference>
<dbReference type="CDD" id="cd06225">
    <property type="entry name" value="HAMP"/>
    <property type="match status" value="1"/>
</dbReference>
<evidence type="ECO:0000256" key="1">
    <source>
        <dbReference type="ARBA" id="ARBA00000085"/>
    </source>
</evidence>
<evidence type="ECO:0000256" key="11">
    <source>
        <dbReference type="SAM" id="Phobius"/>
    </source>
</evidence>
<dbReference type="SUPFAM" id="SSF158472">
    <property type="entry name" value="HAMP domain-like"/>
    <property type="match status" value="1"/>
</dbReference>
<comment type="subcellular location">
    <subcellularLocation>
        <location evidence="2">Cell membrane</location>
        <topology evidence="2">Multi-pass membrane protein</topology>
    </subcellularLocation>
</comment>
<dbReference type="Proteomes" id="UP000199409">
    <property type="component" value="Unassembled WGS sequence"/>
</dbReference>
<keyword evidence="10" id="KW-0175">Coiled coil</keyword>